<reference evidence="6 7" key="1">
    <citation type="submission" date="2022-03" db="EMBL/GenBank/DDBJ databases">
        <title>Ignatzschineria rhizosphaerae HR5S32.</title>
        <authorList>
            <person name="Sun J.Q."/>
            <person name="Feng J.Y."/>
        </authorList>
    </citation>
    <scope>NUCLEOTIDE SEQUENCE [LARGE SCALE GENOMIC DNA]</scope>
    <source>
        <strain evidence="6 7">HR5S32</strain>
    </source>
</reference>
<feature type="transmembrane region" description="Helical" evidence="4">
    <location>
        <begin position="211"/>
        <end position="236"/>
    </location>
</feature>
<feature type="transmembrane region" description="Helical" evidence="4">
    <location>
        <begin position="363"/>
        <end position="384"/>
    </location>
</feature>
<keyword evidence="7" id="KW-1185">Reference proteome</keyword>
<dbReference type="InterPro" id="IPR036259">
    <property type="entry name" value="MFS_trans_sf"/>
</dbReference>
<evidence type="ECO:0000256" key="3">
    <source>
        <dbReference type="ARBA" id="ARBA00023136"/>
    </source>
</evidence>
<evidence type="ECO:0000313" key="6">
    <source>
        <dbReference type="EMBL" id="UNM94997.1"/>
    </source>
</evidence>
<keyword evidence="3 4" id="KW-0472">Membrane</keyword>
<evidence type="ECO:0000256" key="2">
    <source>
        <dbReference type="ARBA" id="ARBA00022989"/>
    </source>
</evidence>
<dbReference type="PANTHER" id="PTHR23542:SF1">
    <property type="entry name" value="MAJOR FACILITATOR SUPERFAMILY (MFS) PROFILE DOMAIN-CONTAINING PROTEIN"/>
    <property type="match status" value="1"/>
</dbReference>
<accession>A0ABY3X0L9</accession>
<proteinExistence type="predicted"/>
<dbReference type="PROSITE" id="PS50850">
    <property type="entry name" value="MFS"/>
    <property type="match status" value="1"/>
</dbReference>
<keyword evidence="1 4" id="KW-0812">Transmembrane</keyword>
<feature type="transmembrane region" description="Helical" evidence="4">
    <location>
        <begin position="173"/>
        <end position="190"/>
    </location>
</feature>
<dbReference type="PANTHER" id="PTHR23542">
    <property type="match status" value="1"/>
</dbReference>
<feature type="transmembrane region" description="Helical" evidence="4">
    <location>
        <begin position="248"/>
        <end position="269"/>
    </location>
</feature>
<sequence>MASYLQLLKTPGSKGFVFAGLIARIPVSMTAIGIITMLSELQKSYTLAGGVAALFTLSCAIIAPQISRAVDRYGQSRVLPYASFISFISILALLAVAYWQLPVWLLFLFAITGGFMPSMSAMVRARWTEIYRGKPELQTAYALESVLDELCFIIGPPVSVGLCVGLFPQAGPLLAMLFLAIGVTAFVLQKSTEPPIKAQEILHSSVIHLPVVKLLALLMLFLGIIVGTIDVASVAFAKAQNMPASASMVLSFYAISSCFAGLLFGAIRFPLSLSKMLVIATIATMVSSIPLIFVWDIVSLSTVVFLAGFFFSPTMIIAMSLIEESVPEDQLTEGLTWLISGLGIGVALGAAMAGFVIDEFNISTGFMVALLASLFVFFMALLIYKITVKPVICSDPCLNG</sequence>
<name>A0ABY3X0L9_9GAMM</name>
<dbReference type="InterPro" id="IPR020846">
    <property type="entry name" value="MFS_dom"/>
</dbReference>
<feature type="transmembrane region" description="Helical" evidence="4">
    <location>
        <begin position="301"/>
        <end position="322"/>
    </location>
</feature>
<keyword evidence="2 4" id="KW-1133">Transmembrane helix</keyword>
<evidence type="ECO:0000313" key="7">
    <source>
        <dbReference type="Proteomes" id="UP000829542"/>
    </source>
</evidence>
<evidence type="ECO:0000256" key="1">
    <source>
        <dbReference type="ARBA" id="ARBA00022692"/>
    </source>
</evidence>
<feature type="transmembrane region" description="Helical" evidence="4">
    <location>
        <begin position="334"/>
        <end position="357"/>
    </location>
</feature>
<feature type="transmembrane region" description="Helical" evidence="4">
    <location>
        <begin position="45"/>
        <end position="66"/>
    </location>
</feature>
<dbReference type="InterPro" id="IPR011701">
    <property type="entry name" value="MFS"/>
</dbReference>
<protein>
    <submittedName>
        <fullName evidence="6">MFS transporter</fullName>
    </submittedName>
</protein>
<organism evidence="6 7">
    <name type="scientific">Ignatzschineria rhizosphaerae</name>
    <dbReference type="NCBI Taxonomy" id="2923279"/>
    <lineage>
        <taxon>Bacteria</taxon>
        <taxon>Pseudomonadati</taxon>
        <taxon>Pseudomonadota</taxon>
        <taxon>Gammaproteobacteria</taxon>
        <taxon>Cardiobacteriales</taxon>
        <taxon>Ignatzschineriaceae</taxon>
        <taxon>Ignatzschineria</taxon>
    </lineage>
</organism>
<evidence type="ECO:0000256" key="4">
    <source>
        <dbReference type="SAM" id="Phobius"/>
    </source>
</evidence>
<dbReference type="Gene3D" id="1.20.1250.20">
    <property type="entry name" value="MFS general substrate transporter like domains"/>
    <property type="match status" value="2"/>
</dbReference>
<feature type="domain" description="Major facilitator superfamily (MFS) profile" evidence="5">
    <location>
        <begin position="211"/>
        <end position="400"/>
    </location>
</feature>
<feature type="transmembrane region" description="Helical" evidence="4">
    <location>
        <begin position="105"/>
        <end position="125"/>
    </location>
</feature>
<dbReference type="Proteomes" id="UP000829542">
    <property type="component" value="Chromosome"/>
</dbReference>
<feature type="transmembrane region" description="Helical" evidence="4">
    <location>
        <begin position="78"/>
        <end position="99"/>
    </location>
</feature>
<dbReference type="SUPFAM" id="SSF103473">
    <property type="entry name" value="MFS general substrate transporter"/>
    <property type="match status" value="1"/>
</dbReference>
<dbReference type="EMBL" id="CP093379">
    <property type="protein sequence ID" value="UNM94997.1"/>
    <property type="molecule type" value="Genomic_DNA"/>
</dbReference>
<feature type="transmembrane region" description="Helical" evidence="4">
    <location>
        <begin position="16"/>
        <end position="39"/>
    </location>
</feature>
<gene>
    <name evidence="6" type="ORF">MMG00_07030</name>
</gene>
<evidence type="ECO:0000259" key="5">
    <source>
        <dbReference type="PROSITE" id="PS50850"/>
    </source>
</evidence>
<feature type="transmembrane region" description="Helical" evidence="4">
    <location>
        <begin position="276"/>
        <end position="295"/>
    </location>
</feature>
<dbReference type="Pfam" id="PF07690">
    <property type="entry name" value="MFS_1"/>
    <property type="match status" value="1"/>
</dbReference>
<dbReference type="RefSeq" id="WP_242146809.1">
    <property type="nucleotide sequence ID" value="NZ_CP093379.1"/>
</dbReference>